<dbReference type="InterPro" id="IPR003582">
    <property type="entry name" value="ShKT_dom"/>
</dbReference>
<organism evidence="8 9">
    <name type="scientific">Psylliodes chrysocephalus</name>
    <dbReference type="NCBI Taxonomy" id="3402493"/>
    <lineage>
        <taxon>Eukaryota</taxon>
        <taxon>Metazoa</taxon>
        <taxon>Ecdysozoa</taxon>
        <taxon>Arthropoda</taxon>
        <taxon>Hexapoda</taxon>
        <taxon>Insecta</taxon>
        <taxon>Pterygota</taxon>
        <taxon>Neoptera</taxon>
        <taxon>Endopterygota</taxon>
        <taxon>Coleoptera</taxon>
        <taxon>Polyphaga</taxon>
        <taxon>Cucujiformia</taxon>
        <taxon>Chrysomeloidea</taxon>
        <taxon>Chrysomelidae</taxon>
        <taxon>Galerucinae</taxon>
        <taxon>Alticini</taxon>
        <taxon>Psylliodes</taxon>
    </lineage>
</organism>
<evidence type="ECO:0000259" key="7">
    <source>
        <dbReference type="PROSITE" id="PS51670"/>
    </source>
</evidence>
<dbReference type="OrthoDB" id="337038at2759"/>
<sequence length="277" mass="32303">MTCKSHIFFTTMFIIIHISSEFGNYNPKRHPRVFGNGITMRLLDTRNKKLQQNIVLFHNYFRSKVKPQAANMLRMKWHKGAARAAQRWASACTFLTHDNVTGRHIENYGACGQNIFVSTHKVLWFFAIQTWWLEKDLFTFGRPNPNLMTIGHYTQMVWASTHEVGCGVAECTSHGNYNQFGRKVFYNYVCNYCPIGNRPGRLARPYKRGKPCNLCKRHCGRNKLCLNPCKAADQFTNCRDLFRRFPAWLCNSHQTEEGRNRRKNCLATCTCKHKIHD</sequence>
<dbReference type="SUPFAM" id="SSF57546">
    <property type="entry name" value="Crisp domain-like"/>
    <property type="match status" value="1"/>
</dbReference>
<keyword evidence="4" id="KW-1015">Disulfide bond</keyword>
<protein>
    <recommendedName>
        <fullName evidence="7">ShKT domain-containing protein</fullName>
    </recommendedName>
</protein>
<dbReference type="Gene3D" id="3.40.33.10">
    <property type="entry name" value="CAP"/>
    <property type="match status" value="1"/>
</dbReference>
<dbReference type="PROSITE" id="PS01009">
    <property type="entry name" value="CRISP_1"/>
    <property type="match status" value="1"/>
</dbReference>
<dbReference type="Pfam" id="PF08562">
    <property type="entry name" value="Crisp"/>
    <property type="match status" value="1"/>
</dbReference>
<accession>A0A9P0D0D0</accession>
<comment type="caution">
    <text evidence="5">Lacks conserved residue(s) required for the propagation of feature annotation.</text>
</comment>
<dbReference type="AlphaFoldDB" id="A0A9P0D0D0"/>
<dbReference type="PANTHER" id="PTHR10334">
    <property type="entry name" value="CYSTEINE-RICH SECRETORY PROTEIN-RELATED"/>
    <property type="match status" value="1"/>
</dbReference>
<dbReference type="Pfam" id="PF00188">
    <property type="entry name" value="CAP"/>
    <property type="match status" value="1"/>
</dbReference>
<dbReference type="PRINTS" id="PR00837">
    <property type="entry name" value="V5TPXLIKE"/>
</dbReference>
<comment type="similarity">
    <text evidence="2">Belongs to the CRISP family.</text>
</comment>
<dbReference type="PRINTS" id="PR00838">
    <property type="entry name" value="V5ALLERGEN"/>
</dbReference>
<evidence type="ECO:0000256" key="6">
    <source>
        <dbReference type="SAM" id="SignalP"/>
    </source>
</evidence>
<dbReference type="PROSITE" id="PS51670">
    <property type="entry name" value="SHKT"/>
    <property type="match status" value="1"/>
</dbReference>
<dbReference type="InterPro" id="IPR002413">
    <property type="entry name" value="V5_allergen-like"/>
</dbReference>
<dbReference type="Gene3D" id="1.10.10.740">
    <property type="entry name" value="Crisp domain"/>
    <property type="match status" value="1"/>
</dbReference>
<dbReference type="Proteomes" id="UP001153636">
    <property type="component" value="Chromosome 3"/>
</dbReference>
<keyword evidence="3" id="KW-0964">Secreted</keyword>
<dbReference type="SMART" id="SM00198">
    <property type="entry name" value="SCP"/>
    <property type="match status" value="1"/>
</dbReference>
<evidence type="ECO:0000256" key="1">
    <source>
        <dbReference type="ARBA" id="ARBA00004613"/>
    </source>
</evidence>
<feature type="domain" description="ShKT" evidence="7">
    <location>
        <begin position="229"/>
        <end position="271"/>
    </location>
</feature>
<reference evidence="8" key="1">
    <citation type="submission" date="2022-01" db="EMBL/GenBank/DDBJ databases">
        <authorList>
            <person name="King R."/>
        </authorList>
    </citation>
    <scope>NUCLEOTIDE SEQUENCE</scope>
</reference>
<gene>
    <name evidence="8" type="ORF">PSYICH_LOCUS9524</name>
</gene>
<evidence type="ECO:0000256" key="5">
    <source>
        <dbReference type="PROSITE-ProRule" id="PRU01005"/>
    </source>
</evidence>
<dbReference type="InterPro" id="IPR018244">
    <property type="entry name" value="Allrgn_V5/Tpx1_CS"/>
</dbReference>
<evidence type="ECO:0000256" key="4">
    <source>
        <dbReference type="ARBA" id="ARBA00023157"/>
    </source>
</evidence>
<dbReference type="InterPro" id="IPR035940">
    <property type="entry name" value="CAP_sf"/>
</dbReference>
<dbReference type="GO" id="GO:0005576">
    <property type="term" value="C:extracellular region"/>
    <property type="evidence" value="ECO:0007669"/>
    <property type="project" value="UniProtKB-SubCell"/>
</dbReference>
<evidence type="ECO:0000256" key="3">
    <source>
        <dbReference type="ARBA" id="ARBA00022525"/>
    </source>
</evidence>
<dbReference type="InterPro" id="IPR042076">
    <property type="entry name" value="Crisp-like_dom"/>
</dbReference>
<evidence type="ECO:0000256" key="2">
    <source>
        <dbReference type="ARBA" id="ARBA00009923"/>
    </source>
</evidence>
<keyword evidence="9" id="KW-1185">Reference proteome</keyword>
<feature type="signal peptide" evidence="6">
    <location>
        <begin position="1"/>
        <end position="20"/>
    </location>
</feature>
<name>A0A9P0D0D0_9CUCU</name>
<feature type="chain" id="PRO_5040219214" description="ShKT domain-containing protein" evidence="6">
    <location>
        <begin position="21"/>
        <end position="277"/>
    </location>
</feature>
<dbReference type="InterPro" id="IPR014044">
    <property type="entry name" value="CAP_dom"/>
</dbReference>
<proteinExistence type="inferred from homology"/>
<comment type="subcellular location">
    <subcellularLocation>
        <location evidence="1">Secreted</location>
    </subcellularLocation>
</comment>
<evidence type="ECO:0000313" key="9">
    <source>
        <dbReference type="Proteomes" id="UP001153636"/>
    </source>
</evidence>
<dbReference type="InterPro" id="IPR001283">
    <property type="entry name" value="CRISP-related"/>
</dbReference>
<dbReference type="EMBL" id="OV651815">
    <property type="protein sequence ID" value="CAH1109030.1"/>
    <property type="molecule type" value="Genomic_DNA"/>
</dbReference>
<evidence type="ECO:0000313" key="8">
    <source>
        <dbReference type="EMBL" id="CAH1109030.1"/>
    </source>
</evidence>
<keyword evidence="6" id="KW-0732">Signal</keyword>
<dbReference type="SUPFAM" id="SSF55797">
    <property type="entry name" value="PR-1-like"/>
    <property type="match status" value="1"/>
</dbReference>
<dbReference type="InterPro" id="IPR013871">
    <property type="entry name" value="Cysteine_rich_secretory"/>
</dbReference>